<dbReference type="Proteomes" id="UP000297475">
    <property type="component" value="Unassembled WGS sequence"/>
</dbReference>
<accession>A0A4Z0WCI0</accession>
<evidence type="ECO:0008006" key="3">
    <source>
        <dbReference type="Google" id="ProtNLM"/>
    </source>
</evidence>
<dbReference type="EMBL" id="SRMF01000001">
    <property type="protein sequence ID" value="TGG95534.1"/>
    <property type="molecule type" value="Genomic_DNA"/>
</dbReference>
<dbReference type="OrthoDB" id="1491713at2"/>
<protein>
    <recommendedName>
        <fullName evidence="3">DUF3108 domain-containing protein</fullName>
    </recommendedName>
</protein>
<reference evidence="1 2" key="1">
    <citation type="submission" date="2019-04" db="EMBL/GenBank/DDBJ databases">
        <title>Natronospirillum operosus gen. nov., sp. nov., a haloalkaliphilic satellite isolated from decaying biomass of laboratory culture of cyanobacterium Geitlerinema sp. and proposal of Natronospirillaceae fam. nov. and Saccharospirillaceae fam. nov.</title>
        <authorList>
            <person name="Kevbrin V."/>
            <person name="Boltyanskaya Y."/>
            <person name="Koziaeva V."/>
            <person name="Grouzdev D.S."/>
            <person name="Park M."/>
            <person name="Cho J."/>
        </authorList>
    </citation>
    <scope>NUCLEOTIDE SEQUENCE [LARGE SCALE GENOMIC DNA]</scope>
    <source>
        <strain evidence="1 2">G-116</strain>
    </source>
</reference>
<keyword evidence="2" id="KW-1185">Reference proteome</keyword>
<dbReference type="AlphaFoldDB" id="A0A4Z0WCI0"/>
<proteinExistence type="predicted"/>
<organism evidence="1 2">
    <name type="scientific">Natronospirillum operosum</name>
    <dbReference type="NCBI Taxonomy" id="2759953"/>
    <lineage>
        <taxon>Bacteria</taxon>
        <taxon>Pseudomonadati</taxon>
        <taxon>Pseudomonadota</taxon>
        <taxon>Gammaproteobacteria</taxon>
        <taxon>Oceanospirillales</taxon>
        <taxon>Natronospirillaceae</taxon>
        <taxon>Natronospirillum</taxon>
    </lineage>
</organism>
<evidence type="ECO:0000313" key="1">
    <source>
        <dbReference type="EMBL" id="TGG95534.1"/>
    </source>
</evidence>
<dbReference type="RefSeq" id="WP_135481278.1">
    <property type="nucleotide sequence ID" value="NZ_SRMF01000001.1"/>
</dbReference>
<evidence type="ECO:0000313" key="2">
    <source>
        <dbReference type="Proteomes" id="UP000297475"/>
    </source>
</evidence>
<comment type="caution">
    <text evidence="1">The sequence shown here is derived from an EMBL/GenBank/DDBJ whole genome shotgun (WGS) entry which is preliminary data.</text>
</comment>
<gene>
    <name evidence="1" type="ORF">E4656_03710</name>
</gene>
<name>A0A4Z0WCI0_9GAMM</name>
<sequence>MWRLPHRTANSGTTVSVLWVFGLLAMLSLPVQGWDLRGTAHDPDSGEIKYLEEHYVETDDKGIRSRRVDYLRPDGERFARKILTHDTAYPYVPSLQWEDIEADTTIEGWLDGDTYYQTIRAPGRNDEERASLGDPDKVAFDAAFDQYLTDHFDQLLEQGRLRFDFLSLSAGRTYSFQAEVTARHDDTVVIEVGPRNTVIRWFVDPIELEYARSAPRLIRFTGITNFRRDGDLVEADIHYEYAQ</sequence>